<dbReference type="EMBL" id="JAEEGB010000017">
    <property type="protein sequence ID" value="MBI6874080.1"/>
    <property type="molecule type" value="Genomic_DNA"/>
</dbReference>
<dbReference type="RefSeq" id="WP_211143487.1">
    <property type="nucleotide sequence ID" value="NZ_JAEEGB010000017.1"/>
</dbReference>
<organism evidence="1 2">
    <name type="scientific">Clostridium aciditolerans</name>
    <dbReference type="NCBI Taxonomy" id="339861"/>
    <lineage>
        <taxon>Bacteria</taxon>
        <taxon>Bacillati</taxon>
        <taxon>Bacillota</taxon>
        <taxon>Clostridia</taxon>
        <taxon>Eubacteriales</taxon>
        <taxon>Clostridiaceae</taxon>
        <taxon>Clostridium</taxon>
    </lineage>
</organism>
<proteinExistence type="predicted"/>
<dbReference type="AlphaFoldDB" id="A0A934M4J1"/>
<comment type="caution">
    <text evidence="1">The sequence shown here is derived from an EMBL/GenBank/DDBJ whole genome shotgun (WGS) entry which is preliminary data.</text>
</comment>
<reference evidence="1" key="1">
    <citation type="submission" date="2020-12" db="EMBL/GenBank/DDBJ databases">
        <title>Clostridium thailandense sp. nov., a novel acetogenic bacterium isolated from peat land soil in Thailand.</title>
        <authorList>
            <person name="Chaikitkaew S."/>
            <person name="Birkeland N.K."/>
        </authorList>
    </citation>
    <scope>NUCLEOTIDE SEQUENCE</scope>
    <source>
        <strain evidence="1">DSM 17425</strain>
    </source>
</reference>
<evidence type="ECO:0000313" key="2">
    <source>
        <dbReference type="Proteomes" id="UP000622687"/>
    </source>
</evidence>
<accession>A0A934M4J1</accession>
<protein>
    <submittedName>
        <fullName evidence="1">Uncharacterized protein</fullName>
    </submittedName>
</protein>
<gene>
    <name evidence="1" type="ORF">I6U51_15455</name>
</gene>
<name>A0A934M4J1_9CLOT</name>
<keyword evidence="2" id="KW-1185">Reference proteome</keyword>
<sequence length="45" mass="5311">MSKKEKIIVTRFFGKRNLNEIIKKIIKSNLSETKITIMNKVWSDS</sequence>
<evidence type="ECO:0000313" key="1">
    <source>
        <dbReference type="EMBL" id="MBI6874080.1"/>
    </source>
</evidence>
<dbReference type="Proteomes" id="UP000622687">
    <property type="component" value="Unassembled WGS sequence"/>
</dbReference>